<evidence type="ECO:0000256" key="3">
    <source>
        <dbReference type="SAM" id="SignalP"/>
    </source>
</evidence>
<protein>
    <submittedName>
        <fullName evidence="5">CHAT domain-containing protein</fullName>
    </submittedName>
</protein>
<reference evidence="5" key="1">
    <citation type="submission" date="2022-04" db="EMBL/GenBank/DDBJ databases">
        <title>Consumption of N2O by Flavobacterium azooxidireducens sp. nov. isolated from Decomposing Leaf Litter of Phragmites australis (Cav.).</title>
        <authorList>
            <person name="Behrendt U."/>
            <person name="Spanner T."/>
            <person name="Augustin J."/>
            <person name="Horn M.A."/>
            <person name="Kolb S."/>
            <person name="Ulrich A."/>
        </authorList>
    </citation>
    <scope>NUCLEOTIDE SEQUENCE</scope>
    <source>
        <strain evidence="5">IGB 4-14</strain>
    </source>
</reference>
<feature type="repeat" description="TPR" evidence="1">
    <location>
        <begin position="185"/>
        <end position="218"/>
    </location>
</feature>
<evidence type="ECO:0000256" key="1">
    <source>
        <dbReference type="PROSITE-ProRule" id="PRU00339"/>
    </source>
</evidence>
<keyword evidence="6" id="KW-1185">Reference proteome</keyword>
<evidence type="ECO:0000313" key="6">
    <source>
        <dbReference type="Proteomes" id="UP000830583"/>
    </source>
</evidence>
<gene>
    <name evidence="5" type="ORF">M0M57_04955</name>
</gene>
<dbReference type="Pfam" id="PF13424">
    <property type="entry name" value="TPR_12"/>
    <property type="match status" value="1"/>
</dbReference>
<evidence type="ECO:0000313" key="5">
    <source>
        <dbReference type="EMBL" id="UPQ80184.1"/>
    </source>
</evidence>
<keyword evidence="3" id="KW-0732">Signal</keyword>
<keyword evidence="1" id="KW-0802">TPR repeat</keyword>
<dbReference type="Pfam" id="PF12770">
    <property type="entry name" value="CHAT"/>
    <property type="match status" value="1"/>
</dbReference>
<dbReference type="InterPro" id="IPR024983">
    <property type="entry name" value="CHAT_dom"/>
</dbReference>
<dbReference type="PROSITE" id="PS50005">
    <property type="entry name" value="TPR"/>
    <property type="match status" value="1"/>
</dbReference>
<keyword evidence="2" id="KW-0812">Transmembrane</keyword>
<dbReference type="PANTHER" id="PTHR10098">
    <property type="entry name" value="RAPSYN-RELATED"/>
    <property type="match status" value="1"/>
</dbReference>
<dbReference type="SUPFAM" id="SSF48452">
    <property type="entry name" value="TPR-like"/>
    <property type="match status" value="2"/>
</dbReference>
<feature type="transmembrane region" description="Helical" evidence="2">
    <location>
        <begin position="829"/>
        <end position="846"/>
    </location>
</feature>
<sequence length="851" mass="99222">MSKFIFFILISAMSFAQQNTKNIDDLIYQVVDDFVANPKQENLSKLNSFTSTIQPKSTQDFLALTILYCNKAYYENQFGLTQESISSYETAWQLFLSQKLMDYDIIEYCLKPLGNLYTKIGDYDNAEHIIKSYLYTANKENNNELIYAGILNLSNVYQASGKSELAIDLIKKSLKNTSLTEIQKASLFNNLGTNYTIQQQYELAEIAFKKAISILKNQNEPETASNSYRNLTQLYLQKNNLEKANQEFEQAKKYFFQIQNQTLRERAKFYLETALIYQTQKNNQQALLEISKIYTLLIPNFTKKTNFPTINQLYAETILLETLDLHATLLTENNQFEKALACYELAFEVEKLIQWVLIHENSKIINQLRNKNRVQKCLEVYTYLHKIDKNKAHLEKAFLLAEQNKFLVLRTEKENNSNRSIQEKKLMNELQNWNAIYLNEQNKSFPSIEKMNQAILKQNEIMLQLKSKEKKKLIEKKIDIKSLFTQLKEDDAVLISYFLGDQKLFLFKIENNELTLSEIKNTVKEKKIITDFLNYFNDPNAISNNSNGYNSQANLVYNFLKIPKKSTQKNLVIFPDGILNFLPFEALITKKTNNSSFAEMNYLLHDYKIGYQTSVYFYLNQKPLHHKSETILGVFPIFKNSSSELLFSKEEANFIKSHFKGLALENHEASFENFKKNSSNYSILHLSTHASAGDEFTPASIRFFDREVNYTEFYNLDTTSDLVVLSACETGIGKLYQSEGALSIARGFQMNGNQNLLFSLWKVNDYTTFTLMKNFYSNLKNDLGYFEANHQSKMDYLNDKNLSNSKKSPYYWSAMTYYGTFENKRHASYWFYLLLLPALALVIFIIRKYIR</sequence>
<dbReference type="Gene3D" id="1.25.40.10">
    <property type="entry name" value="Tetratricopeptide repeat domain"/>
    <property type="match status" value="2"/>
</dbReference>
<keyword evidence="2" id="KW-1133">Transmembrane helix</keyword>
<proteinExistence type="predicted"/>
<dbReference type="InterPro" id="IPR019734">
    <property type="entry name" value="TPR_rpt"/>
</dbReference>
<evidence type="ECO:0000259" key="4">
    <source>
        <dbReference type="Pfam" id="PF12770"/>
    </source>
</evidence>
<dbReference type="Proteomes" id="UP000830583">
    <property type="component" value="Chromosome"/>
</dbReference>
<accession>A0ABY4KH91</accession>
<dbReference type="SMART" id="SM00028">
    <property type="entry name" value="TPR"/>
    <property type="match status" value="3"/>
</dbReference>
<organism evidence="5 6">
    <name type="scientific">Flavobacterium azooxidireducens</name>
    <dbReference type="NCBI Taxonomy" id="1871076"/>
    <lineage>
        <taxon>Bacteria</taxon>
        <taxon>Pseudomonadati</taxon>
        <taxon>Bacteroidota</taxon>
        <taxon>Flavobacteriia</taxon>
        <taxon>Flavobacteriales</taxon>
        <taxon>Flavobacteriaceae</taxon>
        <taxon>Flavobacterium</taxon>
    </lineage>
</organism>
<feature type="signal peptide" evidence="3">
    <location>
        <begin position="1"/>
        <end position="16"/>
    </location>
</feature>
<feature type="chain" id="PRO_5046250078" evidence="3">
    <location>
        <begin position="17"/>
        <end position="851"/>
    </location>
</feature>
<name>A0ABY4KH91_9FLAO</name>
<feature type="domain" description="CHAT" evidence="4">
    <location>
        <begin position="565"/>
        <end position="819"/>
    </location>
</feature>
<evidence type="ECO:0000256" key="2">
    <source>
        <dbReference type="SAM" id="Phobius"/>
    </source>
</evidence>
<keyword evidence="2" id="KW-0472">Membrane</keyword>
<dbReference type="EMBL" id="CP096205">
    <property type="protein sequence ID" value="UPQ80184.1"/>
    <property type="molecule type" value="Genomic_DNA"/>
</dbReference>
<dbReference type="RefSeq" id="WP_248435930.1">
    <property type="nucleotide sequence ID" value="NZ_CP096205.1"/>
</dbReference>
<dbReference type="InterPro" id="IPR011990">
    <property type="entry name" value="TPR-like_helical_dom_sf"/>
</dbReference>